<accession>A0A9N8HRN5</accession>
<keyword evidence="2" id="KW-1185">Reference proteome</keyword>
<reference evidence="1" key="1">
    <citation type="submission" date="2020-06" db="EMBL/GenBank/DDBJ databases">
        <authorList>
            <consortium name="Plant Systems Biology data submission"/>
        </authorList>
    </citation>
    <scope>NUCLEOTIDE SEQUENCE</scope>
    <source>
        <strain evidence="1">D6</strain>
    </source>
</reference>
<gene>
    <name evidence="1" type="ORF">SEMRO_1091_G240220.1</name>
</gene>
<evidence type="ECO:0000313" key="1">
    <source>
        <dbReference type="EMBL" id="CAB9520303.1"/>
    </source>
</evidence>
<name>A0A9N8HRN5_9STRA</name>
<protein>
    <submittedName>
        <fullName evidence="1">Uncharacterized protein</fullName>
    </submittedName>
</protein>
<proteinExistence type="predicted"/>
<dbReference type="Proteomes" id="UP001153069">
    <property type="component" value="Unassembled WGS sequence"/>
</dbReference>
<comment type="caution">
    <text evidence="1">The sequence shown here is derived from an EMBL/GenBank/DDBJ whole genome shotgun (WGS) entry which is preliminary data.</text>
</comment>
<dbReference type="EMBL" id="CAICTM010001089">
    <property type="protein sequence ID" value="CAB9520303.1"/>
    <property type="molecule type" value="Genomic_DNA"/>
</dbReference>
<dbReference type="OrthoDB" id="38877at2759"/>
<sequence>MDDNNVDAKALATLGVSVHWLQTGFMEEVQAAGFDESATIYNIEPTVIREKGKDTTCPVDGRIGASYAHALLLRCLEQNNEKSVVVGPANFMLSYGWRYAVRDIVETLVDFCQSSSLDPKDTYIWICCLCNNQHRVKEIH</sequence>
<dbReference type="AlphaFoldDB" id="A0A9N8HRN5"/>
<evidence type="ECO:0000313" key="2">
    <source>
        <dbReference type="Proteomes" id="UP001153069"/>
    </source>
</evidence>
<feature type="non-terminal residue" evidence="1">
    <location>
        <position position="140"/>
    </location>
</feature>
<organism evidence="1 2">
    <name type="scientific">Seminavis robusta</name>
    <dbReference type="NCBI Taxonomy" id="568900"/>
    <lineage>
        <taxon>Eukaryota</taxon>
        <taxon>Sar</taxon>
        <taxon>Stramenopiles</taxon>
        <taxon>Ochrophyta</taxon>
        <taxon>Bacillariophyta</taxon>
        <taxon>Bacillariophyceae</taxon>
        <taxon>Bacillariophycidae</taxon>
        <taxon>Naviculales</taxon>
        <taxon>Naviculaceae</taxon>
        <taxon>Seminavis</taxon>
    </lineage>
</organism>